<reference evidence="3 4" key="1">
    <citation type="journal article" date="2023" name="J. Phycol.">
        <title>Chrysosporum ovalisporum is synonymous with the true-branching cyanobacterium Umezakia natans (Nostocales/Aphanizomenonaceae).</title>
        <authorList>
            <person name="McGregor G.B."/>
            <person name="Sendall B.C."/>
            <person name="Niiyama Y."/>
            <person name="Tuji A."/>
            <person name="Willis A."/>
        </authorList>
    </citation>
    <scope>NUCLEOTIDE SEQUENCE [LARGE SCALE GENOMIC DNA]</scope>
    <source>
        <strain evidence="3 4">ANA360D</strain>
    </source>
</reference>
<name>A0AA43GRI9_9CYAN</name>
<proteinExistence type="predicted"/>
<evidence type="ECO:0000313" key="4">
    <source>
        <dbReference type="Proteomes" id="UP001159387"/>
    </source>
</evidence>
<organism evidence="3 4">
    <name type="scientific">Chrysosporum bergii ANA360D</name>
    <dbReference type="NCBI Taxonomy" id="617107"/>
    <lineage>
        <taxon>Bacteria</taxon>
        <taxon>Bacillati</taxon>
        <taxon>Cyanobacteriota</taxon>
        <taxon>Cyanophyceae</taxon>
        <taxon>Nostocales</taxon>
        <taxon>Nodulariaceae</taxon>
        <taxon>Chrysosporum</taxon>
    </lineage>
</organism>
<comment type="caution">
    <text evidence="3">The sequence shown here is derived from an EMBL/GenBank/DDBJ whole genome shotgun (WGS) entry which is preliminary data.</text>
</comment>
<feature type="transmembrane region" description="Helical" evidence="2">
    <location>
        <begin position="98"/>
        <end position="118"/>
    </location>
</feature>
<dbReference type="NCBIfam" id="NF038305">
    <property type="entry name" value="HpsJ_fam"/>
    <property type="match status" value="1"/>
</dbReference>
<sequence length="247" mass="28060">MKTNKRPKVSYEPITITEIQEKRSFGLLRFVGYALLAFSVINYLAILIPPQLTNPSWEFQTIGTMVDNVWSILLGFTFIFLFNHNSIVEGKEIVTLKFFSWLALTIGIIFLLMLPLGINNTLTLYRNINNQFTNQQAQQQEQIEQITERLQQVTSSQQLLRIAANLNIAIEPNSNQAPDELKKQMSEAIATAGQNVLNNADRAKEQQTANLIKTSVRFNLGALISGVCFIVIWRLTLWTRNAKKNVS</sequence>
<keyword evidence="2" id="KW-1133">Transmembrane helix</keyword>
<dbReference type="EMBL" id="JANQDH010000048">
    <property type="protein sequence ID" value="MDH6060264.1"/>
    <property type="molecule type" value="Genomic_DNA"/>
</dbReference>
<dbReference type="Proteomes" id="UP001159387">
    <property type="component" value="Unassembled WGS sequence"/>
</dbReference>
<gene>
    <name evidence="3" type="ORF">NWP17_07405</name>
</gene>
<evidence type="ECO:0000256" key="1">
    <source>
        <dbReference type="SAM" id="Coils"/>
    </source>
</evidence>
<evidence type="ECO:0000256" key="2">
    <source>
        <dbReference type="SAM" id="Phobius"/>
    </source>
</evidence>
<dbReference type="AlphaFoldDB" id="A0AA43GRI9"/>
<accession>A0AA43GRI9</accession>
<keyword evidence="2" id="KW-0472">Membrane</keyword>
<keyword evidence="2" id="KW-0812">Transmembrane</keyword>
<feature type="transmembrane region" description="Helical" evidence="2">
    <location>
        <begin position="30"/>
        <end position="48"/>
    </location>
</feature>
<feature type="coiled-coil region" evidence="1">
    <location>
        <begin position="129"/>
        <end position="156"/>
    </location>
</feature>
<feature type="transmembrane region" description="Helical" evidence="2">
    <location>
        <begin position="68"/>
        <end position="86"/>
    </location>
</feature>
<dbReference type="InterPro" id="IPR047709">
    <property type="entry name" value="HpsJ-like"/>
</dbReference>
<keyword evidence="1" id="KW-0175">Coiled coil</keyword>
<dbReference type="RefSeq" id="WP_280654269.1">
    <property type="nucleotide sequence ID" value="NZ_JANQDH010000048.1"/>
</dbReference>
<protein>
    <submittedName>
        <fullName evidence="3">HpsJ family protein</fullName>
    </submittedName>
</protein>
<evidence type="ECO:0000313" key="3">
    <source>
        <dbReference type="EMBL" id="MDH6060264.1"/>
    </source>
</evidence>
<feature type="transmembrane region" description="Helical" evidence="2">
    <location>
        <begin position="218"/>
        <end position="237"/>
    </location>
</feature>
<keyword evidence="4" id="KW-1185">Reference proteome</keyword>